<reference evidence="1 2" key="1">
    <citation type="submission" date="2018-01" db="EMBL/GenBank/DDBJ databases">
        <title>The complete genome sequence of Chromatium okenii LaCa, a purple sulfur bacterium with a turbulent life.</title>
        <authorList>
            <person name="Luedin S.M."/>
            <person name="Liechti N."/>
            <person name="Storelli N."/>
            <person name="Danza F."/>
            <person name="Wittwer M."/>
            <person name="Pothier J.F."/>
            <person name="Tonolla M.A."/>
        </authorList>
    </citation>
    <scope>NUCLEOTIDE SEQUENCE [LARGE SCALE GENOMIC DNA]</scope>
    <source>
        <strain evidence="1 2">LaCa</strain>
    </source>
</reference>
<name>A0A2S7XUA8_9GAMM</name>
<proteinExistence type="predicted"/>
<organism evidence="1 2">
    <name type="scientific">Chromatium okenii</name>
    <dbReference type="NCBI Taxonomy" id="61644"/>
    <lineage>
        <taxon>Bacteria</taxon>
        <taxon>Pseudomonadati</taxon>
        <taxon>Pseudomonadota</taxon>
        <taxon>Gammaproteobacteria</taxon>
        <taxon>Chromatiales</taxon>
        <taxon>Chromatiaceae</taxon>
        <taxon>Chromatium</taxon>
    </lineage>
</organism>
<dbReference type="AlphaFoldDB" id="A0A2S7XUA8"/>
<dbReference type="OrthoDB" id="5600793at2"/>
<evidence type="ECO:0000313" key="1">
    <source>
        <dbReference type="EMBL" id="PQJ97103.1"/>
    </source>
</evidence>
<dbReference type="Pfam" id="PF11197">
    <property type="entry name" value="DUF2835"/>
    <property type="match status" value="1"/>
</dbReference>
<protein>
    <submittedName>
        <fullName evidence="1">DUF2835 domain-containing protein</fullName>
    </submittedName>
</protein>
<dbReference type="RefSeq" id="WP_105072844.1">
    <property type="nucleotide sequence ID" value="NZ_JAFLKP010000011.1"/>
</dbReference>
<evidence type="ECO:0000313" key="2">
    <source>
        <dbReference type="Proteomes" id="UP000239936"/>
    </source>
</evidence>
<keyword evidence="2" id="KW-1185">Reference proteome</keyword>
<gene>
    <name evidence="1" type="ORF">CXB77_03780</name>
</gene>
<accession>A0A2S7XUA8</accession>
<dbReference type="Proteomes" id="UP000239936">
    <property type="component" value="Unassembled WGS sequence"/>
</dbReference>
<comment type="caution">
    <text evidence="1">The sequence shown here is derived from an EMBL/GenBank/DDBJ whole genome shotgun (WGS) entry which is preliminary data.</text>
</comment>
<dbReference type="EMBL" id="PPGH01000018">
    <property type="protein sequence ID" value="PQJ97103.1"/>
    <property type="molecule type" value="Genomic_DNA"/>
</dbReference>
<dbReference type="InterPro" id="IPR021363">
    <property type="entry name" value="DUF2835"/>
</dbReference>
<sequence length="76" mass="8551">MHRFYFRLAITAAQYQRYYQGKASSVVVKTHAGLNLSLPAAHLRRFITADGVHGDFCLTADAQHRMIALERVQSSS</sequence>